<name>A0A419EXP1_9BACT</name>
<protein>
    <submittedName>
        <fullName evidence="2">NAD-dependent epimerase/dehydratase family protein</fullName>
    </submittedName>
</protein>
<dbReference type="SUPFAM" id="SSF51735">
    <property type="entry name" value="NAD(P)-binding Rossmann-fold domains"/>
    <property type="match status" value="1"/>
</dbReference>
<proteinExistence type="predicted"/>
<dbReference type="GO" id="GO:0044877">
    <property type="term" value="F:protein-containing complex binding"/>
    <property type="evidence" value="ECO:0007669"/>
    <property type="project" value="TreeGrafter"/>
</dbReference>
<evidence type="ECO:0000259" key="1">
    <source>
        <dbReference type="Pfam" id="PF13460"/>
    </source>
</evidence>
<dbReference type="Gene3D" id="3.40.50.720">
    <property type="entry name" value="NAD(P)-binding Rossmann-like Domain"/>
    <property type="match status" value="1"/>
</dbReference>
<evidence type="ECO:0000313" key="2">
    <source>
        <dbReference type="EMBL" id="RJP69469.1"/>
    </source>
</evidence>
<sequence>MGNTEIDVVTGAFGYTGKYIARRLLSIGKTVKTLTWHPERSERNQQIQALPFNFDKPERLKESLSGATTLYNTYWVRFLRGDITYETAVENTKVLIRAAKEAGIKKFVHISITNCSEDSPLPYFRGKALVEKAIVGSDLSYAIIRPAVIFGKEDILINNIAWLLRKFPVFAVLGSGEYRIRPVFVEDVAEIAVDAAREERNKIIDAVGPETYTFNALVRLIAGIVGSSARIIHTPPSLAYILSRLISIAVGDVLLTRDEVTGLMANLLVTDGPSTGATRLSDWLRQNAASVGTSYSSELKRHYR</sequence>
<dbReference type="Proteomes" id="UP000285961">
    <property type="component" value="Unassembled WGS sequence"/>
</dbReference>
<comment type="caution">
    <text evidence="2">The sequence shown here is derived from an EMBL/GenBank/DDBJ whole genome shotgun (WGS) entry which is preliminary data.</text>
</comment>
<dbReference type="Pfam" id="PF13460">
    <property type="entry name" value="NAD_binding_10"/>
    <property type="match status" value="1"/>
</dbReference>
<accession>A0A419EXP1</accession>
<dbReference type="PANTHER" id="PTHR12126:SF11">
    <property type="entry name" value="NADH DEHYDROGENASE [UBIQUINONE] 1 ALPHA SUBCOMPLEX SUBUNIT 9, MITOCHONDRIAL"/>
    <property type="match status" value="1"/>
</dbReference>
<dbReference type="AlphaFoldDB" id="A0A419EXP1"/>
<dbReference type="InterPro" id="IPR051207">
    <property type="entry name" value="ComplexI_NDUFA9_subunit"/>
</dbReference>
<feature type="domain" description="NAD(P)-binding" evidence="1">
    <location>
        <begin position="11"/>
        <end position="149"/>
    </location>
</feature>
<evidence type="ECO:0000313" key="3">
    <source>
        <dbReference type="Proteomes" id="UP000285961"/>
    </source>
</evidence>
<dbReference type="EMBL" id="QZKI01000082">
    <property type="protein sequence ID" value="RJP69469.1"/>
    <property type="molecule type" value="Genomic_DNA"/>
</dbReference>
<organism evidence="2 3">
    <name type="scientific">Candidatus Abyssobacteria bacterium SURF_17</name>
    <dbReference type="NCBI Taxonomy" id="2093361"/>
    <lineage>
        <taxon>Bacteria</taxon>
        <taxon>Pseudomonadati</taxon>
        <taxon>Candidatus Hydrogenedentota</taxon>
        <taxon>Candidatus Abyssobacteria</taxon>
    </lineage>
</organism>
<dbReference type="InterPro" id="IPR016040">
    <property type="entry name" value="NAD(P)-bd_dom"/>
</dbReference>
<dbReference type="InterPro" id="IPR036291">
    <property type="entry name" value="NAD(P)-bd_dom_sf"/>
</dbReference>
<reference evidence="2 3" key="1">
    <citation type="journal article" date="2017" name="ISME J.">
        <title>Energy and carbon metabolisms in a deep terrestrial subsurface fluid microbial community.</title>
        <authorList>
            <person name="Momper L."/>
            <person name="Jungbluth S.P."/>
            <person name="Lee M.D."/>
            <person name="Amend J.P."/>
        </authorList>
    </citation>
    <scope>NUCLEOTIDE SEQUENCE [LARGE SCALE GENOMIC DNA]</scope>
    <source>
        <strain evidence="2">SURF_17</strain>
    </source>
</reference>
<dbReference type="PANTHER" id="PTHR12126">
    <property type="entry name" value="NADH-UBIQUINONE OXIDOREDUCTASE 39 KDA SUBUNIT-RELATED"/>
    <property type="match status" value="1"/>
</dbReference>
<gene>
    <name evidence="2" type="ORF">C4532_10980</name>
</gene>